<dbReference type="OrthoDB" id="5405281at2"/>
<name>A0A1N7NT42_9RHOB</name>
<dbReference type="InterPro" id="IPR036852">
    <property type="entry name" value="Peptidase_S8/S53_dom_sf"/>
</dbReference>
<feature type="active site" description="Charge relay system" evidence="5">
    <location>
        <position position="186"/>
    </location>
</feature>
<dbReference type="AlphaFoldDB" id="A0A1N7NT42"/>
<evidence type="ECO:0000313" key="9">
    <source>
        <dbReference type="Proteomes" id="UP000186684"/>
    </source>
</evidence>
<keyword evidence="2 5" id="KW-0645">Protease</keyword>
<keyword evidence="6" id="KW-0732">Signal</keyword>
<feature type="domain" description="Peptidase S8/S53" evidence="7">
    <location>
        <begin position="145"/>
        <end position="359"/>
    </location>
</feature>
<dbReference type="InterPro" id="IPR022398">
    <property type="entry name" value="Peptidase_S8_His-AS"/>
</dbReference>
<dbReference type="InterPro" id="IPR000209">
    <property type="entry name" value="Peptidase_S8/S53_dom"/>
</dbReference>
<proteinExistence type="inferred from homology"/>
<dbReference type="RefSeq" id="WP_076449066.1">
    <property type="nucleotide sequence ID" value="NZ_FTOQ01000010.1"/>
</dbReference>
<dbReference type="PROSITE" id="PS00137">
    <property type="entry name" value="SUBTILASE_HIS"/>
    <property type="match status" value="1"/>
</dbReference>
<feature type="active site" description="Charge relay system" evidence="5">
    <location>
        <position position="326"/>
    </location>
</feature>
<reference evidence="9" key="1">
    <citation type="submission" date="2017-01" db="EMBL/GenBank/DDBJ databases">
        <authorList>
            <person name="Varghese N."/>
            <person name="Submissions S."/>
        </authorList>
    </citation>
    <scope>NUCLEOTIDE SEQUENCE [LARGE SCALE GENOMIC DNA]</scope>
    <source>
        <strain evidence="9">DSM 29430</strain>
    </source>
</reference>
<keyword evidence="3 5" id="KW-0378">Hydrolase</keyword>
<evidence type="ECO:0000256" key="4">
    <source>
        <dbReference type="ARBA" id="ARBA00022825"/>
    </source>
</evidence>
<evidence type="ECO:0000313" key="8">
    <source>
        <dbReference type="EMBL" id="SIT01399.1"/>
    </source>
</evidence>
<dbReference type="InterPro" id="IPR050131">
    <property type="entry name" value="Peptidase_S8_subtilisin-like"/>
</dbReference>
<keyword evidence="9" id="KW-1185">Reference proteome</keyword>
<dbReference type="GO" id="GO:0006508">
    <property type="term" value="P:proteolysis"/>
    <property type="evidence" value="ECO:0007669"/>
    <property type="project" value="UniProtKB-KW"/>
</dbReference>
<dbReference type="EMBL" id="FTOQ01000010">
    <property type="protein sequence ID" value="SIT01399.1"/>
    <property type="molecule type" value="Genomic_DNA"/>
</dbReference>
<evidence type="ECO:0000256" key="6">
    <source>
        <dbReference type="SAM" id="SignalP"/>
    </source>
</evidence>
<sequence>MIRRLISLFCLGLCLTVARPIAAQEWRLVDANTIADGSFLILTIERDDPEALAALAANLQAEFGVPLTAEWPLNAIQVHCFVFDARQSSDIDVLIAAMAADDRIRTVQRVRDFNTSEVRHSDPLFPLQWALERLNVLVAHQVSMGEGVRVGIVDSAIDRTHPDLTERVSDARDFVARMPVALAEDHGTAIAGIIGATATNDGIVGVAPAAELVGLRACWQQSDGGGLCNSFSLARAINFAILNDIDVLNLSLGGPDDPLLTELIEAALAKGIVVIAASGEESDLVYPAALDGVIAAGATAHSVPAPMVDVLSTAPGPDHRYVSGSSVATAHVSGVVALMLALEPGLTPQAISERLNNAVRGEDITSAMLDACQAIVGSAETCAP</sequence>
<dbReference type="Pfam" id="PF00082">
    <property type="entry name" value="Peptidase_S8"/>
    <property type="match status" value="1"/>
</dbReference>
<dbReference type="Gene3D" id="3.40.50.200">
    <property type="entry name" value="Peptidase S8/S53 domain"/>
    <property type="match status" value="1"/>
</dbReference>
<accession>A0A1N7NT42</accession>
<evidence type="ECO:0000256" key="1">
    <source>
        <dbReference type="ARBA" id="ARBA00011073"/>
    </source>
</evidence>
<dbReference type="STRING" id="633194.SAMN05421759_11027"/>
<dbReference type="PANTHER" id="PTHR43806:SF11">
    <property type="entry name" value="CEREVISIN-RELATED"/>
    <property type="match status" value="1"/>
</dbReference>
<organism evidence="8 9">
    <name type="scientific">Roseivivax lentus</name>
    <dbReference type="NCBI Taxonomy" id="633194"/>
    <lineage>
        <taxon>Bacteria</taxon>
        <taxon>Pseudomonadati</taxon>
        <taxon>Pseudomonadota</taxon>
        <taxon>Alphaproteobacteria</taxon>
        <taxon>Rhodobacterales</taxon>
        <taxon>Roseobacteraceae</taxon>
        <taxon>Roseivivax</taxon>
    </lineage>
</organism>
<feature type="active site" description="Charge relay system" evidence="5">
    <location>
        <position position="154"/>
    </location>
</feature>
<feature type="chain" id="PRO_5012342722" evidence="6">
    <location>
        <begin position="23"/>
        <end position="384"/>
    </location>
</feature>
<evidence type="ECO:0000256" key="5">
    <source>
        <dbReference type="PROSITE-ProRule" id="PRU01240"/>
    </source>
</evidence>
<dbReference type="SUPFAM" id="SSF52743">
    <property type="entry name" value="Subtilisin-like"/>
    <property type="match status" value="1"/>
</dbReference>
<dbReference type="InterPro" id="IPR015500">
    <property type="entry name" value="Peptidase_S8_subtilisin-rel"/>
</dbReference>
<evidence type="ECO:0000256" key="2">
    <source>
        <dbReference type="ARBA" id="ARBA00022670"/>
    </source>
</evidence>
<keyword evidence="4 5" id="KW-0720">Serine protease</keyword>
<dbReference type="PANTHER" id="PTHR43806">
    <property type="entry name" value="PEPTIDASE S8"/>
    <property type="match status" value="1"/>
</dbReference>
<protein>
    <submittedName>
        <fullName evidence="8">Subtilase family protein</fullName>
    </submittedName>
</protein>
<gene>
    <name evidence="8" type="ORF">SAMN05421759_11027</name>
</gene>
<evidence type="ECO:0000259" key="7">
    <source>
        <dbReference type="Pfam" id="PF00082"/>
    </source>
</evidence>
<comment type="similarity">
    <text evidence="1 5">Belongs to the peptidase S8 family.</text>
</comment>
<feature type="signal peptide" evidence="6">
    <location>
        <begin position="1"/>
        <end position="22"/>
    </location>
</feature>
<dbReference type="GO" id="GO:0004252">
    <property type="term" value="F:serine-type endopeptidase activity"/>
    <property type="evidence" value="ECO:0007669"/>
    <property type="project" value="UniProtKB-UniRule"/>
</dbReference>
<dbReference type="PRINTS" id="PR00723">
    <property type="entry name" value="SUBTILISIN"/>
</dbReference>
<dbReference type="PROSITE" id="PS51892">
    <property type="entry name" value="SUBTILASE"/>
    <property type="match status" value="1"/>
</dbReference>
<evidence type="ECO:0000256" key="3">
    <source>
        <dbReference type="ARBA" id="ARBA00022801"/>
    </source>
</evidence>
<dbReference type="Proteomes" id="UP000186684">
    <property type="component" value="Unassembled WGS sequence"/>
</dbReference>